<evidence type="ECO:0000313" key="3">
    <source>
        <dbReference type="EMBL" id="KAF9939661.1"/>
    </source>
</evidence>
<feature type="coiled-coil region" evidence="1">
    <location>
        <begin position="13"/>
        <end position="47"/>
    </location>
</feature>
<keyword evidence="1" id="KW-0175">Coiled coil</keyword>
<feature type="compositionally biased region" description="Acidic residues" evidence="2">
    <location>
        <begin position="149"/>
        <end position="181"/>
    </location>
</feature>
<protein>
    <submittedName>
        <fullName evidence="3">Uncharacterized protein</fullName>
    </submittedName>
</protein>
<evidence type="ECO:0000313" key="4">
    <source>
        <dbReference type="Proteomes" id="UP000749646"/>
    </source>
</evidence>
<evidence type="ECO:0000256" key="1">
    <source>
        <dbReference type="SAM" id="Coils"/>
    </source>
</evidence>
<feature type="compositionally biased region" description="Acidic residues" evidence="2">
    <location>
        <begin position="263"/>
        <end position="286"/>
    </location>
</feature>
<dbReference type="Proteomes" id="UP000749646">
    <property type="component" value="Unassembled WGS sequence"/>
</dbReference>
<evidence type="ECO:0000256" key="2">
    <source>
        <dbReference type="SAM" id="MobiDB-lite"/>
    </source>
</evidence>
<dbReference type="AlphaFoldDB" id="A0A9P6LSW5"/>
<sequence>MTAAVHKRRSGDFKMLEQKARSFEVQIQQLKGSLEKERQDYQKALVEFRMRMQDRCLKLEHEVHAGKIESTMYTEMIHEIVTENDDLRKQIKVAQRQMPRNDPFPLTMTIVVNSDNGGTSGSSSGEDDDNHHEEYEGDSEADQGHNDNDENDGNDGNDENDDNDDSDGNDGNDGNDEDDDDLVYVTHVLRSQGVNWRECPQYASHRLIVLQYHDDAAAATSTPSPSPPPPPQYHLIMEQFVMPSSAVFRDVIRNHQHYHEGGDDGGDEEEEDSDDEEEEDSDDEDTAAAVYQKRQLSCLRVFTASEATAAAISFPSVPPRSSRPLPEGVIPHSLLVHFSALKNNSNTDDGTNNNNNDDDNDLSETLAQLPLLQLYLPYPDHFSGLLKVMYDHDFAHWENECFRPETIGPITEIVSLLVCSFELTACCLKYYRRIKDDLAEEQLQHESMEALKTLYKRACETPLLYTRLGWS</sequence>
<feature type="region of interest" description="Disordered" evidence="2">
    <location>
        <begin position="96"/>
        <end position="181"/>
    </location>
</feature>
<dbReference type="EMBL" id="JAAAHW010009515">
    <property type="protein sequence ID" value="KAF9939661.1"/>
    <property type="molecule type" value="Genomic_DNA"/>
</dbReference>
<comment type="caution">
    <text evidence="3">The sequence shown here is derived from an EMBL/GenBank/DDBJ whole genome shotgun (WGS) entry which is preliminary data.</text>
</comment>
<feature type="compositionally biased region" description="Low complexity" evidence="2">
    <location>
        <begin position="113"/>
        <end position="124"/>
    </location>
</feature>
<keyword evidence="4" id="KW-1185">Reference proteome</keyword>
<dbReference type="OrthoDB" id="2420563at2759"/>
<proteinExistence type="predicted"/>
<accession>A0A9P6LSW5</accession>
<feature type="region of interest" description="Disordered" evidence="2">
    <location>
        <begin position="257"/>
        <end position="288"/>
    </location>
</feature>
<reference evidence="3" key="1">
    <citation type="journal article" date="2020" name="Fungal Divers.">
        <title>Resolving the Mortierellaceae phylogeny through synthesis of multi-gene phylogenetics and phylogenomics.</title>
        <authorList>
            <person name="Vandepol N."/>
            <person name="Liber J."/>
            <person name="Desiro A."/>
            <person name="Na H."/>
            <person name="Kennedy M."/>
            <person name="Barry K."/>
            <person name="Grigoriev I.V."/>
            <person name="Miller A.N."/>
            <person name="O'Donnell K."/>
            <person name="Stajich J.E."/>
            <person name="Bonito G."/>
        </authorList>
    </citation>
    <scope>NUCLEOTIDE SEQUENCE</scope>
    <source>
        <strain evidence="3">MES-2147</strain>
    </source>
</reference>
<name>A0A9P6LSW5_9FUNG</name>
<organism evidence="3 4">
    <name type="scientific">Modicella reniformis</name>
    <dbReference type="NCBI Taxonomy" id="1440133"/>
    <lineage>
        <taxon>Eukaryota</taxon>
        <taxon>Fungi</taxon>
        <taxon>Fungi incertae sedis</taxon>
        <taxon>Mucoromycota</taxon>
        <taxon>Mortierellomycotina</taxon>
        <taxon>Mortierellomycetes</taxon>
        <taxon>Mortierellales</taxon>
        <taxon>Mortierellaceae</taxon>
        <taxon>Modicella</taxon>
    </lineage>
</organism>
<gene>
    <name evidence="3" type="ORF">BGZ65_009902</name>
</gene>